<feature type="chain" id="PRO_5045368787" evidence="2">
    <location>
        <begin position="20"/>
        <end position="573"/>
    </location>
</feature>
<accession>A0ABT3HIU0</accession>
<evidence type="ECO:0000313" key="4">
    <source>
        <dbReference type="Proteomes" id="UP001163719"/>
    </source>
</evidence>
<dbReference type="InterPro" id="IPR003409">
    <property type="entry name" value="MORN"/>
</dbReference>
<dbReference type="InterPro" id="IPR032774">
    <property type="entry name" value="WG_beta_rep"/>
</dbReference>
<dbReference type="SUPFAM" id="SSF69360">
    <property type="entry name" value="Cell wall binding repeat"/>
    <property type="match status" value="1"/>
</dbReference>
<feature type="signal peptide" evidence="2">
    <location>
        <begin position="1"/>
        <end position="19"/>
    </location>
</feature>
<comment type="caution">
    <text evidence="3">The sequence shown here is derived from an EMBL/GenBank/DDBJ whole genome shotgun (WGS) entry which is preliminary data.</text>
</comment>
<dbReference type="PANTHER" id="PTHR37841:SF1">
    <property type="entry name" value="DUF3298 DOMAIN-CONTAINING PROTEIN"/>
    <property type="match status" value="1"/>
</dbReference>
<dbReference type="Proteomes" id="UP001163719">
    <property type="component" value="Unassembled WGS sequence"/>
</dbReference>
<name>A0ABT3HIU0_9FLAO</name>
<dbReference type="SMART" id="SM00698">
    <property type="entry name" value="MORN"/>
    <property type="match status" value="3"/>
</dbReference>
<keyword evidence="2" id="KW-0732">Signal</keyword>
<keyword evidence="1" id="KW-0677">Repeat</keyword>
<gene>
    <name evidence="3" type="ORF">OH806_00190</name>
</gene>
<organism evidence="3 4">
    <name type="scientific">Chryseobacterium oryctis</name>
    <dbReference type="NCBI Taxonomy" id="2952618"/>
    <lineage>
        <taxon>Bacteria</taxon>
        <taxon>Pseudomonadati</taxon>
        <taxon>Bacteroidota</taxon>
        <taxon>Flavobacteriia</taxon>
        <taxon>Flavobacteriales</taxon>
        <taxon>Weeksellaceae</taxon>
        <taxon>Chryseobacterium group</taxon>
        <taxon>Chryseobacterium</taxon>
    </lineage>
</organism>
<evidence type="ECO:0000256" key="1">
    <source>
        <dbReference type="ARBA" id="ARBA00022737"/>
    </source>
</evidence>
<dbReference type="Gene3D" id="2.20.110.10">
    <property type="entry name" value="Histone H3 K4-specific methyltransferase SET7/9 N-terminal domain"/>
    <property type="match status" value="1"/>
</dbReference>
<dbReference type="SUPFAM" id="SSF82185">
    <property type="entry name" value="Histone H3 K4-specific methyltransferase SET7/9 N-terminal domain"/>
    <property type="match status" value="1"/>
</dbReference>
<evidence type="ECO:0000256" key="2">
    <source>
        <dbReference type="SAM" id="SignalP"/>
    </source>
</evidence>
<dbReference type="EMBL" id="JAPDHV010000001">
    <property type="protein sequence ID" value="MCW3159695.1"/>
    <property type="molecule type" value="Genomic_DNA"/>
</dbReference>
<dbReference type="PANTHER" id="PTHR37841">
    <property type="entry name" value="GLR2918 PROTEIN"/>
    <property type="match status" value="1"/>
</dbReference>
<reference evidence="3" key="1">
    <citation type="submission" date="2022-10" db="EMBL/GenBank/DDBJ databases">
        <title>Chryseobacterium babae sp. nov. isolated from the gut of the beetle Oryctes rhinoceros, and Chryseobacterium kimseyorum sp. nov., isolated from a stick insect rearing cage.</title>
        <authorList>
            <person name="Shelomi M."/>
            <person name="Han C.-J."/>
            <person name="Chen W.-M."/>
            <person name="Chen H.-K."/>
            <person name="Liaw S.-J."/>
            <person name="Muhle E."/>
            <person name="Clermont D."/>
        </authorList>
    </citation>
    <scope>NUCLEOTIDE SEQUENCE</scope>
    <source>
        <strain evidence="3">WLa1L2M3</strain>
    </source>
</reference>
<sequence length="573" mass="63289">MKTKLFIIMLITVSAFSFGQVKKKAPMKKTVTTTGKKTAAANTNTENNTALFDVQDRNTGKTGFINSKGILVIPMVFKKTGAFKEGMCPVQNDNGKWGAINTKGDVVIDFLYDYFSFYNGFARVKAADGKTYTINKKGQKVFENLPYPTQGSFSEGLCRVQDTNGKYGFIDTNGKLVIPCKFDEVGEFSNGMARIEKDSKTGYIDKKGNIVIPPKYYHPGDMFDVNFSDGMVIVRESPNGKKGAIDKTGKVVIPFQYDYLYSFHNGLAMVYSDGKAGFIDKTGKLAVPCIYDQAENFTEGHAAVKRNKKWGFINTKGEEVIPIDMFVANRFINGLALVQLGNENEFSYINTKGEKVSSCLLGDKIENVTNMRYNSDTTYTGQTLNGRAHGKGKYTRTDGSWYEGEFKNGAPNGNGEMRDTKGFRYYGNFKDGLPHGAITVKNWTLGGLVSNEWYAEYDNGKLIRSEITKDDFNRLLSGGSGSSSSGSSSSSSSTTSIPKVVKFETVKEGGAILGTTTYKYYVEYGDGVSGNLYKYYDKDGGKWAVSWGVGANEYAGKEEAIEALYKYKKYGER</sequence>
<dbReference type="Pfam" id="PF14903">
    <property type="entry name" value="WG_beta_rep"/>
    <property type="match status" value="5"/>
</dbReference>
<keyword evidence="4" id="KW-1185">Reference proteome</keyword>
<protein>
    <submittedName>
        <fullName evidence="3">WG repeat-containing protein</fullName>
    </submittedName>
</protein>
<evidence type="ECO:0000313" key="3">
    <source>
        <dbReference type="EMBL" id="MCW3159695.1"/>
    </source>
</evidence>
<dbReference type="Pfam" id="PF02493">
    <property type="entry name" value="MORN"/>
    <property type="match status" value="3"/>
</dbReference>
<proteinExistence type="predicted"/>
<dbReference type="RefSeq" id="WP_264741674.1">
    <property type="nucleotide sequence ID" value="NZ_JAPDHV010000001.1"/>
</dbReference>